<reference evidence="1 2" key="1">
    <citation type="submission" date="2019-07" db="EMBL/GenBank/DDBJ databases">
        <title>De Novo Assembly of kiwifruit Actinidia rufa.</title>
        <authorList>
            <person name="Sugita-Konishi S."/>
            <person name="Sato K."/>
            <person name="Mori E."/>
            <person name="Abe Y."/>
            <person name="Kisaki G."/>
            <person name="Hamano K."/>
            <person name="Suezawa K."/>
            <person name="Otani M."/>
            <person name="Fukuda T."/>
            <person name="Manabe T."/>
            <person name="Gomi K."/>
            <person name="Tabuchi M."/>
            <person name="Akimitsu K."/>
            <person name="Kataoka I."/>
        </authorList>
    </citation>
    <scope>NUCLEOTIDE SEQUENCE [LARGE SCALE GENOMIC DNA]</scope>
    <source>
        <strain evidence="2">cv. Fuchu</strain>
    </source>
</reference>
<evidence type="ECO:0000313" key="2">
    <source>
        <dbReference type="Proteomes" id="UP000585474"/>
    </source>
</evidence>
<dbReference type="EMBL" id="BJWL01000010">
    <property type="protein sequence ID" value="GFY95325.1"/>
    <property type="molecule type" value="Genomic_DNA"/>
</dbReference>
<dbReference type="Proteomes" id="UP000585474">
    <property type="component" value="Unassembled WGS sequence"/>
</dbReference>
<name>A0A7J0F9H8_9ERIC</name>
<organism evidence="1 2">
    <name type="scientific">Actinidia rufa</name>
    <dbReference type="NCBI Taxonomy" id="165716"/>
    <lineage>
        <taxon>Eukaryota</taxon>
        <taxon>Viridiplantae</taxon>
        <taxon>Streptophyta</taxon>
        <taxon>Embryophyta</taxon>
        <taxon>Tracheophyta</taxon>
        <taxon>Spermatophyta</taxon>
        <taxon>Magnoliopsida</taxon>
        <taxon>eudicotyledons</taxon>
        <taxon>Gunneridae</taxon>
        <taxon>Pentapetalae</taxon>
        <taxon>asterids</taxon>
        <taxon>Ericales</taxon>
        <taxon>Actinidiaceae</taxon>
        <taxon>Actinidia</taxon>
    </lineage>
</organism>
<proteinExistence type="predicted"/>
<sequence length="92" mass="9833">MELQNCRIYGEENEVVVALEGANVWGGGGNRRKKMVVVAQVIEDSPDGGCEWKTGLVLGDRELVLCYVDGGTRWPGGHCLDVLEASTVRGGG</sequence>
<protein>
    <submittedName>
        <fullName evidence="1">ADP-ribosylation factor 3</fullName>
    </submittedName>
</protein>
<keyword evidence="2" id="KW-1185">Reference proteome</keyword>
<gene>
    <name evidence="1" type="ORF">Acr_10g0007100</name>
</gene>
<evidence type="ECO:0000313" key="1">
    <source>
        <dbReference type="EMBL" id="GFY95325.1"/>
    </source>
</evidence>
<dbReference type="AlphaFoldDB" id="A0A7J0F9H8"/>
<accession>A0A7J0F9H8</accession>
<comment type="caution">
    <text evidence="1">The sequence shown here is derived from an EMBL/GenBank/DDBJ whole genome shotgun (WGS) entry which is preliminary data.</text>
</comment>